<feature type="signal peptide" evidence="8">
    <location>
        <begin position="1"/>
        <end position="24"/>
    </location>
</feature>
<proteinExistence type="inferred from homology"/>
<dbReference type="AlphaFoldDB" id="A0A163M1L4"/>
<dbReference type="Pfam" id="PF22148">
    <property type="entry name" value="Fervidolysin_NPro-like"/>
    <property type="match status" value="1"/>
</dbReference>
<dbReference type="InterPro" id="IPR036852">
    <property type="entry name" value="Peptidase_S8/S53_dom_sf"/>
</dbReference>
<dbReference type="Gene3D" id="2.60.40.10">
    <property type="entry name" value="Immunoglobulins"/>
    <property type="match status" value="2"/>
</dbReference>
<keyword evidence="4 6" id="KW-0720">Serine protease</keyword>
<feature type="domain" description="Bacterial Ig" evidence="10">
    <location>
        <begin position="468"/>
        <end position="547"/>
    </location>
</feature>
<feature type="domain" description="Bacterial Ig" evidence="10">
    <location>
        <begin position="551"/>
        <end position="629"/>
    </location>
</feature>
<dbReference type="InterPro" id="IPR041498">
    <property type="entry name" value="Big_6"/>
</dbReference>
<dbReference type="SUPFAM" id="SSF52743">
    <property type="entry name" value="Subtilisin-like"/>
    <property type="match status" value="1"/>
</dbReference>
<evidence type="ECO:0000313" key="12">
    <source>
        <dbReference type="EMBL" id="KZE51616.1"/>
    </source>
</evidence>
<dbReference type="Pfam" id="PF00082">
    <property type="entry name" value="Peptidase_S8"/>
    <property type="match status" value="1"/>
</dbReference>
<reference evidence="13" key="1">
    <citation type="submission" date="2016-01" db="EMBL/GenBank/DDBJ databases">
        <title>Whole genome sequencing of Bhargavaea cecembensis T14.</title>
        <authorList>
            <person name="Hong K.W."/>
        </authorList>
    </citation>
    <scope>NUCLEOTIDE SEQUENCE [LARGE SCALE GENOMIC DNA]</scope>
    <source>
        <strain evidence="13">M19</strain>
    </source>
</reference>
<evidence type="ECO:0000259" key="11">
    <source>
        <dbReference type="Pfam" id="PF22148"/>
    </source>
</evidence>
<dbReference type="InterPro" id="IPR054399">
    <property type="entry name" value="Fervidolysin-like_N_prodom"/>
</dbReference>
<dbReference type="InterPro" id="IPR022398">
    <property type="entry name" value="Peptidase_S8_His-AS"/>
</dbReference>
<keyword evidence="3 6" id="KW-0378">Hydrolase</keyword>
<dbReference type="Pfam" id="PF17936">
    <property type="entry name" value="Big_6"/>
    <property type="match status" value="2"/>
</dbReference>
<dbReference type="PRINTS" id="PR00723">
    <property type="entry name" value="SUBTILISIN"/>
</dbReference>
<dbReference type="EMBL" id="LQQY01000007">
    <property type="protein sequence ID" value="KZE51616.1"/>
    <property type="molecule type" value="Genomic_DNA"/>
</dbReference>
<dbReference type="InterPro" id="IPR023828">
    <property type="entry name" value="Peptidase_S8_Ser-AS"/>
</dbReference>
<dbReference type="Gene3D" id="3.40.50.200">
    <property type="entry name" value="Peptidase S8/S53 domain"/>
    <property type="match status" value="1"/>
</dbReference>
<evidence type="ECO:0000259" key="9">
    <source>
        <dbReference type="Pfam" id="PF00082"/>
    </source>
</evidence>
<dbReference type="InterPro" id="IPR000209">
    <property type="entry name" value="Peptidase_S8/S53_dom"/>
</dbReference>
<evidence type="ECO:0000259" key="10">
    <source>
        <dbReference type="Pfam" id="PF17936"/>
    </source>
</evidence>
<dbReference type="InterPro" id="IPR013783">
    <property type="entry name" value="Ig-like_fold"/>
</dbReference>
<sequence length="629" mass="66013">MKRILISVLMAGSIAFGWPGNAGASNGDTPDRVIVKLKSPHAAGELKGYGVAAVSDDQPQPIVTLEVPEGMDTSAFVEDLEDRQDVAYAEKDSIVSLSSATNDKLLKDQWHLQSIEAPRSWDRTMGSKKVVVAVVDNGVDVDHLDLKRNITAPYNVLTETADVTPGDHGTHVAGIIGAAGNNKIGGAGVAPNTGIMPVQVFDGEEGYMSDVVKGIQYAIDQHASIINLSLGSYEKSAALEEVLKKADQMGILVIAAAGNDSLDTRKYPYYPASYKSVLSIAATDDQALDADFSNYGKVDLSAPGVSILSTIPYNMYGYMDGTSMAAPVVSGTAALVLAAHPNYTKQDVINKLSNTADWYGPKYEAYFGKGIVNARRALDLKRIIKAPSLSKKVYDHSTLVEGKTSLTESGKVSIKRGKEVIGTGKATNGTFLVSIPKQKVGATISVVVTFEDDVTKEAHATVLDGTPPKAPTVNKVGDHDTVVKGKAEAGSTVTVKAGSKKLGSSAATTTGTYSVKIAKQKAGTKLTVTATDKAKNVSKGKTVTVVDNTPPKAPSVNPVSPKATKVTGKAEVSSTVTVKAGKTKLGSAKADKKGRYSVTIKKQKKGKKLSVTATDKAKNKSKATSVTVK</sequence>
<dbReference type="Proteomes" id="UP000076510">
    <property type="component" value="Unassembled WGS sequence"/>
</dbReference>
<dbReference type="InterPro" id="IPR051048">
    <property type="entry name" value="Peptidase_S8/S53_subtilisin"/>
</dbReference>
<keyword evidence="8" id="KW-0732">Signal</keyword>
<evidence type="ECO:0000256" key="6">
    <source>
        <dbReference type="PROSITE-ProRule" id="PRU01240"/>
    </source>
</evidence>
<dbReference type="GO" id="GO:0004252">
    <property type="term" value="F:serine-type endopeptidase activity"/>
    <property type="evidence" value="ECO:0007669"/>
    <property type="project" value="UniProtKB-UniRule"/>
</dbReference>
<keyword evidence="2 6" id="KW-0645">Protease</keyword>
<dbReference type="PROSITE" id="PS00138">
    <property type="entry name" value="SUBTILASE_SER"/>
    <property type="match status" value="1"/>
</dbReference>
<evidence type="ECO:0000256" key="8">
    <source>
        <dbReference type="SAM" id="SignalP"/>
    </source>
</evidence>
<evidence type="ECO:0000256" key="4">
    <source>
        <dbReference type="ARBA" id="ARBA00022825"/>
    </source>
</evidence>
<feature type="domain" description="Peptidase S8/S53" evidence="9">
    <location>
        <begin position="128"/>
        <end position="367"/>
    </location>
</feature>
<dbReference type="GO" id="GO:0006508">
    <property type="term" value="P:proteolysis"/>
    <property type="evidence" value="ECO:0007669"/>
    <property type="project" value="UniProtKB-KW"/>
</dbReference>
<dbReference type="PROSITE" id="PS51892">
    <property type="entry name" value="SUBTILASE"/>
    <property type="match status" value="1"/>
</dbReference>
<gene>
    <name evidence="12" type="ORF">AV649_14050</name>
</gene>
<evidence type="ECO:0000256" key="1">
    <source>
        <dbReference type="ARBA" id="ARBA00011073"/>
    </source>
</evidence>
<accession>A0A163M1L4</accession>
<evidence type="ECO:0000313" key="13">
    <source>
        <dbReference type="Proteomes" id="UP000076510"/>
    </source>
</evidence>
<feature type="chain" id="PRO_5007844098" evidence="8">
    <location>
        <begin position="25"/>
        <end position="629"/>
    </location>
</feature>
<dbReference type="PROSITE" id="PS00137">
    <property type="entry name" value="SUBTILASE_HIS"/>
    <property type="match status" value="1"/>
</dbReference>
<feature type="domain" description="Fervidolysin-like N-terminal prodomain" evidence="11">
    <location>
        <begin position="30"/>
        <end position="90"/>
    </location>
</feature>
<evidence type="ECO:0000256" key="5">
    <source>
        <dbReference type="PIRSR" id="PIRSR615500-1"/>
    </source>
</evidence>
<feature type="active site" description="Charge relay system" evidence="5 6">
    <location>
        <position position="136"/>
    </location>
</feature>
<organism evidence="12 13">
    <name type="scientific">Rossellomorea marisflavi</name>
    <dbReference type="NCBI Taxonomy" id="189381"/>
    <lineage>
        <taxon>Bacteria</taxon>
        <taxon>Bacillati</taxon>
        <taxon>Bacillota</taxon>
        <taxon>Bacilli</taxon>
        <taxon>Bacillales</taxon>
        <taxon>Bacillaceae</taxon>
        <taxon>Rossellomorea</taxon>
    </lineage>
</organism>
<evidence type="ECO:0000256" key="3">
    <source>
        <dbReference type="ARBA" id="ARBA00022801"/>
    </source>
</evidence>
<comment type="similarity">
    <text evidence="1 6">Belongs to the peptidase S8 family.</text>
</comment>
<evidence type="ECO:0000256" key="7">
    <source>
        <dbReference type="SAM" id="MobiDB-lite"/>
    </source>
</evidence>
<dbReference type="PANTHER" id="PTHR43399">
    <property type="entry name" value="SUBTILISIN-RELATED"/>
    <property type="match status" value="1"/>
</dbReference>
<evidence type="ECO:0000256" key="2">
    <source>
        <dbReference type="ARBA" id="ARBA00022670"/>
    </source>
</evidence>
<feature type="active site" description="Charge relay system" evidence="5 6">
    <location>
        <position position="323"/>
    </location>
</feature>
<comment type="caution">
    <text evidence="12">The sequence shown here is derived from an EMBL/GenBank/DDBJ whole genome shotgun (WGS) entry which is preliminary data.</text>
</comment>
<dbReference type="PANTHER" id="PTHR43399:SF4">
    <property type="entry name" value="CELL WALL-ASSOCIATED PROTEASE"/>
    <property type="match status" value="1"/>
</dbReference>
<feature type="region of interest" description="Disordered" evidence="7">
    <location>
        <begin position="583"/>
        <end position="629"/>
    </location>
</feature>
<protein>
    <submittedName>
        <fullName evidence="12">Uncharacterized protein</fullName>
    </submittedName>
</protein>
<dbReference type="InterPro" id="IPR015500">
    <property type="entry name" value="Peptidase_S8_subtilisin-rel"/>
</dbReference>
<name>A0A163M1L4_9BACI</name>
<feature type="active site" description="Charge relay system" evidence="5 6">
    <location>
        <position position="168"/>
    </location>
</feature>